<dbReference type="RefSeq" id="WP_344495736.1">
    <property type="nucleotide sequence ID" value="NZ_BAAAQX010000065.1"/>
</dbReference>
<dbReference type="Proteomes" id="UP001499843">
    <property type="component" value="Unassembled WGS sequence"/>
</dbReference>
<evidence type="ECO:0000313" key="5">
    <source>
        <dbReference type="Proteomes" id="UP001499843"/>
    </source>
</evidence>
<gene>
    <name evidence="4" type="ORF">GCM10009850_117450</name>
</gene>
<evidence type="ECO:0000313" key="4">
    <source>
        <dbReference type="EMBL" id="GAA2216276.1"/>
    </source>
</evidence>
<dbReference type="InterPro" id="IPR036291">
    <property type="entry name" value="NAD(P)-bd_dom_sf"/>
</dbReference>
<dbReference type="InterPro" id="IPR020904">
    <property type="entry name" value="Sc_DH/Rdtase_CS"/>
</dbReference>
<dbReference type="PANTHER" id="PTHR43477:SF1">
    <property type="entry name" value="DIHYDROANTICAPSIN 7-DEHYDROGENASE"/>
    <property type="match status" value="1"/>
</dbReference>
<dbReference type="PROSITE" id="PS00061">
    <property type="entry name" value="ADH_SHORT"/>
    <property type="match status" value="1"/>
</dbReference>
<dbReference type="PRINTS" id="PR00081">
    <property type="entry name" value="GDHRDH"/>
</dbReference>
<dbReference type="PANTHER" id="PTHR43477">
    <property type="entry name" value="DIHYDROANTICAPSIN 7-DEHYDROGENASE"/>
    <property type="match status" value="1"/>
</dbReference>
<name>A0ABP5Q176_9ACTN</name>
<comment type="caution">
    <text evidence="4">The sequence shown here is derived from an EMBL/GenBank/DDBJ whole genome shotgun (WGS) entry which is preliminary data.</text>
</comment>
<dbReference type="InterPro" id="IPR002347">
    <property type="entry name" value="SDR_fam"/>
</dbReference>
<evidence type="ECO:0000259" key="3">
    <source>
        <dbReference type="SMART" id="SM00822"/>
    </source>
</evidence>
<protein>
    <submittedName>
        <fullName evidence="4">SDR family oxidoreductase</fullName>
    </submittedName>
</protein>
<dbReference type="SMART" id="SM00822">
    <property type="entry name" value="PKS_KR"/>
    <property type="match status" value="1"/>
</dbReference>
<dbReference type="Gene3D" id="3.40.50.720">
    <property type="entry name" value="NAD(P)-binding Rossmann-like Domain"/>
    <property type="match status" value="1"/>
</dbReference>
<organism evidence="4 5">
    <name type="scientific">Nonomuraea monospora</name>
    <dbReference type="NCBI Taxonomy" id="568818"/>
    <lineage>
        <taxon>Bacteria</taxon>
        <taxon>Bacillati</taxon>
        <taxon>Actinomycetota</taxon>
        <taxon>Actinomycetes</taxon>
        <taxon>Streptosporangiales</taxon>
        <taxon>Streptosporangiaceae</taxon>
        <taxon>Nonomuraea</taxon>
    </lineage>
</organism>
<keyword evidence="5" id="KW-1185">Reference proteome</keyword>
<reference evidence="5" key="1">
    <citation type="journal article" date="2019" name="Int. J. Syst. Evol. Microbiol.">
        <title>The Global Catalogue of Microorganisms (GCM) 10K type strain sequencing project: providing services to taxonomists for standard genome sequencing and annotation.</title>
        <authorList>
            <consortium name="The Broad Institute Genomics Platform"/>
            <consortium name="The Broad Institute Genome Sequencing Center for Infectious Disease"/>
            <person name="Wu L."/>
            <person name="Ma J."/>
        </authorList>
    </citation>
    <scope>NUCLEOTIDE SEQUENCE [LARGE SCALE GENOMIC DNA]</scope>
    <source>
        <strain evidence="5">JCM 16114</strain>
    </source>
</reference>
<dbReference type="PRINTS" id="PR00080">
    <property type="entry name" value="SDRFAMILY"/>
</dbReference>
<accession>A0ABP5Q176</accession>
<comment type="similarity">
    <text evidence="1">Belongs to the short-chain dehydrogenases/reductases (SDR) family.</text>
</comment>
<evidence type="ECO:0000256" key="2">
    <source>
        <dbReference type="ARBA" id="ARBA00023002"/>
    </source>
</evidence>
<dbReference type="CDD" id="cd05233">
    <property type="entry name" value="SDR_c"/>
    <property type="match status" value="1"/>
</dbReference>
<evidence type="ECO:0000256" key="1">
    <source>
        <dbReference type="ARBA" id="ARBA00006484"/>
    </source>
</evidence>
<feature type="domain" description="Ketoreductase" evidence="3">
    <location>
        <begin position="4"/>
        <end position="197"/>
    </location>
</feature>
<keyword evidence="2" id="KW-0560">Oxidoreductase</keyword>
<dbReference type="InterPro" id="IPR057326">
    <property type="entry name" value="KR_dom"/>
</dbReference>
<proteinExistence type="inferred from homology"/>
<dbReference type="SUPFAM" id="SSF51735">
    <property type="entry name" value="NAD(P)-binding Rossmann-fold domains"/>
    <property type="match status" value="1"/>
</dbReference>
<dbReference type="Pfam" id="PF13561">
    <property type="entry name" value="adh_short_C2"/>
    <property type="match status" value="1"/>
</dbReference>
<dbReference type="InterPro" id="IPR051122">
    <property type="entry name" value="SDR_DHRS6-like"/>
</dbReference>
<dbReference type="NCBIfam" id="NF005559">
    <property type="entry name" value="PRK07231.1"/>
    <property type="match status" value="1"/>
</dbReference>
<dbReference type="EMBL" id="BAAAQX010000065">
    <property type="protein sequence ID" value="GAA2216276.1"/>
    <property type="molecule type" value="Genomic_DNA"/>
</dbReference>
<sequence>MTGKVVLISGAGSGIGRATAVRFAEAGAHVGITDLDEKSLDETARLVGPGLAAAVSGDIADPATIDELATTAVERFGRVDGLVNNVGILIPQSLMETTVADFDRIMHVNCLSQLLTIQRIVPEMRKSGAGSIVNVSSIGGLVALPGVGVYGASKSAVIGLTRSAAAELAPGIRVNAICPGGVDTAMAAGHIASFEDRDEAISLLTGRQMIPRLARPEEIANVAVFLVSDEASFMTGAVVPVEAGHSAW</sequence>